<keyword evidence="1" id="KW-0328">Glycosyltransferase</keyword>
<keyword evidence="4" id="KW-0812">Transmembrane</keyword>
<dbReference type="InterPro" id="IPR011013">
    <property type="entry name" value="Gal_mutarotase_sf_dom"/>
</dbReference>
<dbReference type="SUPFAM" id="SSF48208">
    <property type="entry name" value="Six-hairpin glycosidases"/>
    <property type="match status" value="1"/>
</dbReference>
<keyword evidence="4" id="KW-0472">Membrane</keyword>
<dbReference type="InterPro" id="IPR012341">
    <property type="entry name" value="6hp_glycosidase-like_sf"/>
</dbReference>
<feature type="region of interest" description="Disordered" evidence="3">
    <location>
        <begin position="387"/>
        <end position="409"/>
    </location>
</feature>
<feature type="compositionally biased region" description="Low complexity" evidence="3">
    <location>
        <begin position="390"/>
        <end position="409"/>
    </location>
</feature>
<evidence type="ECO:0000259" key="8">
    <source>
        <dbReference type="Pfam" id="PF17167"/>
    </source>
</evidence>
<dbReference type="RefSeq" id="WP_052176382.1">
    <property type="nucleotide sequence ID" value="NZ_FNNA01000002.1"/>
</dbReference>
<evidence type="ECO:0000256" key="2">
    <source>
        <dbReference type="ARBA" id="ARBA00022679"/>
    </source>
</evidence>
<dbReference type="OrthoDB" id="9769991at2"/>
<dbReference type="InterPro" id="IPR037820">
    <property type="entry name" value="GH94N_NdvB"/>
</dbReference>
<dbReference type="InterPro" id="IPR033432">
    <property type="entry name" value="GH94_catalytic"/>
</dbReference>
<dbReference type="CDD" id="cd11756">
    <property type="entry name" value="GH94N_ChvB_NdvB_1_like"/>
    <property type="match status" value="1"/>
</dbReference>
<organism evidence="9 10">
    <name type="scientific">Paracoccus sanguinis</name>
    <dbReference type="NCBI Taxonomy" id="1545044"/>
    <lineage>
        <taxon>Bacteria</taxon>
        <taxon>Pseudomonadati</taxon>
        <taxon>Pseudomonadota</taxon>
        <taxon>Alphaproteobacteria</taxon>
        <taxon>Rhodobacterales</taxon>
        <taxon>Paracoccaceae</taxon>
        <taxon>Paracoccus</taxon>
    </lineage>
</organism>
<dbReference type="InterPro" id="IPR021478">
    <property type="entry name" value="DUF3131"/>
</dbReference>
<reference evidence="10" key="1">
    <citation type="submission" date="2016-10" db="EMBL/GenBank/DDBJ databases">
        <authorList>
            <person name="Varghese N."/>
            <person name="Submissions S."/>
        </authorList>
    </citation>
    <scope>NUCLEOTIDE SEQUENCE [LARGE SCALE GENOMIC DNA]</scope>
    <source>
        <strain evidence="10">DSM 29303</strain>
    </source>
</reference>
<evidence type="ECO:0000256" key="1">
    <source>
        <dbReference type="ARBA" id="ARBA00022676"/>
    </source>
</evidence>
<proteinExistence type="predicted"/>
<dbReference type="InterPro" id="IPR010383">
    <property type="entry name" value="Glyco_hydrolase_94_b-supersand"/>
</dbReference>
<dbReference type="PANTHER" id="PTHR37469">
    <property type="entry name" value="CELLOBIONIC ACID PHOSPHORYLASE-RELATED"/>
    <property type="match status" value="1"/>
</dbReference>
<dbReference type="InterPro" id="IPR052047">
    <property type="entry name" value="GH94_Enzymes"/>
</dbReference>
<evidence type="ECO:0000313" key="10">
    <source>
        <dbReference type="Proteomes" id="UP000182944"/>
    </source>
</evidence>
<feature type="domain" description="Glycoamylase-like" evidence="6">
    <location>
        <begin position="1334"/>
        <end position="1540"/>
    </location>
</feature>
<dbReference type="Pfam" id="PF11329">
    <property type="entry name" value="DUF3131"/>
    <property type="match status" value="1"/>
</dbReference>
<evidence type="ECO:0000259" key="7">
    <source>
        <dbReference type="Pfam" id="PF11329"/>
    </source>
</evidence>
<feature type="transmembrane region" description="Helical" evidence="4">
    <location>
        <begin position="447"/>
        <end position="468"/>
    </location>
</feature>
<name>A0A1H2YHN6_9RHOB</name>
<protein>
    <submittedName>
        <fullName evidence="9">Cyclic beta-1,2-glucan synthase</fullName>
    </submittedName>
</protein>
<dbReference type="InterPro" id="IPR019282">
    <property type="entry name" value="Glycoamylase-like_cons_dom"/>
</dbReference>
<evidence type="ECO:0000256" key="3">
    <source>
        <dbReference type="SAM" id="MobiDB-lite"/>
    </source>
</evidence>
<feature type="domain" description="Glycosyl hydrolase 94 supersandwich" evidence="5">
    <location>
        <begin position="2093"/>
        <end position="2346"/>
    </location>
</feature>
<keyword evidence="10" id="KW-1185">Reference proteome</keyword>
<sequence length="2859" mass="313055">MTMPSSPARSSRRRSARSSLAEALRLHRRAGRGRSDLPRDWQDAPNPIRFDVWTGRSLYDAGRELAATPRPDLPDAPARPVRRLRENQDAIRRNYLDGVAAEDDGQAITPAAEWLIDNHHMVEENLRQLRQAFGPNFLDRLPRVPLSGGGTAPRALLLAWYFVALTNSEITADDLTSFLRGYQSVQTLTIAELWAVPTFLRYVLVENLRRLSDRVSLARERRSAANRIADALADAEGSAACAAVIDRNAALVVDDTVAAQLLYRLRDGGPDSQAALMALERRLGGPQAGERAVQTEYARQSSGNVTVGNIIRSLRRTGEIDWLDWFEGVSHVDALLTQATEFDRVDQGTRASYRAAIERIARRCDLTETQVAQRAIDQGRADAAQDRADGGAALAPLSPAADPARAPAPGRTEVGHLLVGEAQAAFRKSCGYRPGWRERIALPRRMVGWWTLVLTLAALTAVLVAALSGALPAGLPRWQLALLMTLAVLPASDTAMQAIGWLAAKVLTPQRLPSYDFRAGVPPEARTLVVIPGMITSIDAIDELAEMLESHYLANPLGDVTFALLTDWKDAPTETLPEDQRLLDHAQARIDALAEQYDHGGVRRFFLLHRRRLWNPSEGAWMGWERKRGKLTELNKLLRGHAGTSFVPTGPTPPEGIRYVVTLDSDTRLPRDTVSALAGKMAHPVNRPVARADGVVIRGHAIMQPRVTPSLTTGAEASVFQRIFSANRGLDPYVFTVSDLYQDLLGEGSFTGKGIYDVDAFEAAIDDRLAENAILSHDLLEGSLARAALVTDVEVVEDFPIRYATEASRQHRWTRGDWQLLPMIVAPGNGLSGLARFKMIDNLRRALVTPAWVGASIAGWLLLPGEWALGWQAALIGLAALVHILQVDLRIFSPQYGVSWDYHLRHVLRDAAAYVTQLGLRLATAAHRAWASLDAITRTLWRMTVSRQHLLEWTTARDAGRAGGGPRAEYRRMIASPLIGTAAILATAVLNPTALPVALFVGGVWIAAPWIMERASRPLGTEDRLALAPGDEAELRRIARRTWRYFETFVSAETNHLPPDNWQATPSPKLAERTSPTNMGLYLMSVMSAHDFGWIGLDNALARIDATLATMERMPRFRGHFFNWYDTRSLAVLPAPYVSAVDSGNLSGLLIALAAGLRGWADNAPSVRRRRTVGLADTLANLRMELDALPDDRKSLHDLRAALDGAIAGFEGVLAQTAGGPLADPLAAAQLTTRATEIARLAADLDAAMADEAGAEVLAWARALARDAGDVMVPASEGRESIDSFVLRTRLLAERARLLAFQMDFGLFVQRDKMLLSIGYRPQDDQLDESSYDLLASEARLTSFLAIAKGDIRKEHWARLGRPFATVGHQGVLLSWSGCMFEYLMPPLLLKERQGGILNHSSRMAVEVQMEWGRSHGLPWGISESAFNARDRDMNYQYYAFGVPTLALKRSGGDYVVAPYASLMAAQVQPEAAVKNLRALQALGAEGPYGFYDAVDFAPTRLRDRQRHAVVRNVMAHHHGMSIMAIANTVMDGIHRERFHADPVVRASELLLQEKSPRDITPVTRAPSAEGLGRGSMLAAGDTQTAVTEPGRAEREVALITNGQFSTIISSTGAGRAMLGKRALNRWSPDPTLDDGGIFLFMRDVQSGEWWSASHAPCSGRDERSSVVFSDHKAEFFKTANAIESRMEVIAATEGNADGRRLTLRNRSGSDKTIEVTSYGEIVLDDPASDRAHPAFSKMFVKTEIRDGGALIVATRRPRDPRGAAVHLAHLVAGPDGAITPSAEAETDRRAFIGRGRTLADAAAFDAGASLGGSQGHTLDPIFAIRRRVRVPAGKTVSLTFWTLIAETEADRDRMAAHYARPAVFEHELRLAWTYSQVQLRHLNVTLDEAKLFRSYASLLIWPDLRLAATPKRRTELGPQADLWPMGISGDDPILLLRTDDEADLPMIREALRMHEFLRHRGVAHDVVILNERASSYVQDLQHAIQQLVDAAWQAAGPSAPRRVHAVRRDQISKASFDTLVSAARIMLHTRNGKLAEQLDRLREGAPAPERAPTRRRLALLDEIRGPGPRPDDPPTSPLRFWNGFGGFSPDGREYVLRLAHDRHTPHPWINVIAREDFGFHVSAEGAPYTWAVNSRDYQITPWSNDPVTNRPGEAILIHDPETGRTATPFLGLSDDQDAVHETAHGLGYSRFSGDYGWVRVEATMTLDPRHPARLTRLTVTNRTDRPLSLHGVAYAELVLGTDRARTAPMVQTGFDPETGAHVARNNFSTDFAERLTALALDRPVDGFCGDRTAFLGRGGGLRRPQALARWTEAEAAGDPCLALRWGITLAPGQSETATLVLTNAPADALPQVLADTRAEGAVDRALAAQRDEWDRVLGTLQIETPDEQLNLMVNTWLPYQAITCRVRARTAFYQASGAFGFRDQLQDTSALLLQDPSLCRRQILNAAARQFPEGDVQHWWLPRTGAGVRTMISDDVVWLGHITALYVAATGDAAILDEPVPFVAGPALEPGEHDRFFVPQPAGQAPLYDHCARALDLAVERTGPHGLPLILGGDWNDGMNRVGEAGRGESVWLGWFLCDTIASFAPLARARGDAPRAAAWEAHATRVAAALDDAGWDGAWYRRGYFDDGTPLGSAASAECRIDSIAQSWALISGAGRADRALDAVNAALGQLFDRDGQLLRLFTPAFQNTDAEPGYIKSYPPGVRENGGQYTHAAAWMVYALARSGDRTRAHWLLTALNPINHALDARSAEIYRVEPYVVAADVYAGRDKIGRGGWTWYTGSAGWVYRAAVEGLLGIARHPEGVTLTPGLPDSWSGLSATLRREGGEPIRIEVRRAGSGLAVTANGQTVGADEVLRFG</sequence>
<dbReference type="GO" id="GO:0005975">
    <property type="term" value="P:carbohydrate metabolic process"/>
    <property type="evidence" value="ECO:0007669"/>
    <property type="project" value="InterPro"/>
</dbReference>
<feature type="transmembrane region" description="Helical" evidence="4">
    <location>
        <begin position="480"/>
        <end position="504"/>
    </location>
</feature>
<dbReference type="Pfam" id="PF06165">
    <property type="entry name" value="GH94_b-supersand"/>
    <property type="match status" value="2"/>
</dbReference>
<dbReference type="PANTHER" id="PTHR37469:SF2">
    <property type="entry name" value="CELLOBIONIC ACID PHOSPHORYLASE"/>
    <property type="match status" value="1"/>
</dbReference>
<dbReference type="Gene3D" id="1.50.10.10">
    <property type="match status" value="1"/>
</dbReference>
<dbReference type="InterPro" id="IPR037824">
    <property type="entry name" value="GH94N_2_NdvB"/>
</dbReference>
<dbReference type="STRING" id="1545044.SAMN05444276_102846"/>
<dbReference type="GO" id="GO:0016757">
    <property type="term" value="F:glycosyltransferase activity"/>
    <property type="evidence" value="ECO:0007669"/>
    <property type="project" value="UniProtKB-KW"/>
</dbReference>
<feature type="domain" description="DUF3131" evidence="7">
    <location>
        <begin position="1037"/>
        <end position="1131"/>
    </location>
</feature>
<keyword evidence="4" id="KW-1133">Transmembrane helix</keyword>
<dbReference type="GO" id="GO:0030246">
    <property type="term" value="F:carbohydrate binding"/>
    <property type="evidence" value="ECO:0007669"/>
    <property type="project" value="InterPro"/>
</dbReference>
<evidence type="ECO:0000313" key="9">
    <source>
        <dbReference type="EMBL" id="SDX04134.1"/>
    </source>
</evidence>
<feature type="domain" description="Glycosyl hydrolase 94 supersandwich" evidence="5">
    <location>
        <begin position="1588"/>
        <end position="1861"/>
    </location>
</feature>
<gene>
    <name evidence="9" type="ORF">SAMN05444276_102846</name>
</gene>
<dbReference type="SMART" id="SM01068">
    <property type="entry name" value="CBM_X"/>
    <property type="match status" value="2"/>
</dbReference>
<dbReference type="Pfam" id="PF10091">
    <property type="entry name" value="Glycoamylase"/>
    <property type="match status" value="1"/>
</dbReference>
<evidence type="ECO:0000259" key="5">
    <source>
        <dbReference type="Pfam" id="PF06165"/>
    </source>
</evidence>
<dbReference type="EMBL" id="FNNA01000002">
    <property type="protein sequence ID" value="SDX04134.1"/>
    <property type="molecule type" value="Genomic_DNA"/>
</dbReference>
<dbReference type="Gene3D" id="2.70.98.40">
    <property type="entry name" value="Glycoside hydrolase, family 65, N-terminal domain"/>
    <property type="match status" value="2"/>
</dbReference>
<dbReference type="CDD" id="cd11753">
    <property type="entry name" value="GH94N_ChvB_NdvB_2_like"/>
    <property type="match status" value="1"/>
</dbReference>
<evidence type="ECO:0000259" key="6">
    <source>
        <dbReference type="Pfam" id="PF10091"/>
    </source>
</evidence>
<keyword evidence="2" id="KW-0808">Transferase</keyword>
<feature type="domain" description="Glycosyl hydrolase 94 catalytic" evidence="8">
    <location>
        <begin position="2374"/>
        <end position="2797"/>
    </location>
</feature>
<dbReference type="Pfam" id="PF17167">
    <property type="entry name" value="Glyco_hydro_94"/>
    <property type="match status" value="1"/>
</dbReference>
<dbReference type="Proteomes" id="UP000182944">
    <property type="component" value="Unassembled WGS sequence"/>
</dbReference>
<dbReference type="Gene3D" id="1.50.10.140">
    <property type="match status" value="2"/>
</dbReference>
<evidence type="ECO:0000256" key="4">
    <source>
        <dbReference type="SAM" id="Phobius"/>
    </source>
</evidence>
<dbReference type="SUPFAM" id="SSF74650">
    <property type="entry name" value="Galactose mutarotase-like"/>
    <property type="match status" value="2"/>
</dbReference>
<feature type="region of interest" description="Disordered" evidence="3">
    <location>
        <begin position="1"/>
        <end position="20"/>
    </location>
</feature>
<dbReference type="InterPro" id="IPR037018">
    <property type="entry name" value="GH65_N"/>
</dbReference>
<dbReference type="InterPro" id="IPR008928">
    <property type="entry name" value="6-hairpin_glycosidase_sf"/>
</dbReference>
<accession>A0A1H2YHN6</accession>